<dbReference type="PANTHER" id="PTHR30013">
    <property type="entry name" value="NIFE / NIFESE HYDROGENASE SMALL SUBUNIT FAMILY MEMBER"/>
    <property type="match status" value="1"/>
</dbReference>
<dbReference type="PANTHER" id="PTHR30013:SF7">
    <property type="entry name" value="HYDROGENASE-2 SMALL CHAIN"/>
    <property type="match status" value="1"/>
</dbReference>
<keyword evidence="8" id="KW-0732">Signal</keyword>
<evidence type="ECO:0000256" key="9">
    <source>
        <dbReference type="ARBA" id="ARBA00023002"/>
    </source>
</evidence>
<dbReference type="GO" id="GO:0051538">
    <property type="term" value="F:3 iron, 4 sulfur cluster binding"/>
    <property type="evidence" value="ECO:0007669"/>
    <property type="project" value="UniProtKB-KW"/>
</dbReference>
<evidence type="ECO:0000256" key="5">
    <source>
        <dbReference type="ARBA" id="ARBA00011771"/>
    </source>
</evidence>
<evidence type="ECO:0000256" key="8">
    <source>
        <dbReference type="ARBA" id="ARBA00022729"/>
    </source>
</evidence>
<keyword evidence="9" id="KW-0560">Oxidoreductase</keyword>
<evidence type="ECO:0000256" key="6">
    <source>
        <dbReference type="ARBA" id="ARBA00022485"/>
    </source>
</evidence>
<proteinExistence type="inferred from homology"/>
<keyword evidence="10" id="KW-0408">Iron</keyword>
<dbReference type="Gene3D" id="4.10.480.10">
    <property type="entry name" value="Cytochrome-c3 hydrogenase, C-terminal domain"/>
    <property type="match status" value="1"/>
</dbReference>
<evidence type="ECO:0000256" key="12">
    <source>
        <dbReference type="ARBA" id="ARBA00023291"/>
    </source>
</evidence>
<dbReference type="GO" id="GO:0016020">
    <property type="term" value="C:membrane"/>
    <property type="evidence" value="ECO:0007669"/>
    <property type="project" value="TreeGrafter"/>
</dbReference>
<comment type="subunit">
    <text evidence="5">Heterodimer of a large and a small subunit.</text>
</comment>
<dbReference type="AlphaFoldDB" id="A0A3D8IMP5"/>
<name>A0A3D8IMP5_9HELI</name>
<dbReference type="Proteomes" id="UP000256379">
    <property type="component" value="Unassembled WGS sequence"/>
</dbReference>
<evidence type="ECO:0000256" key="7">
    <source>
        <dbReference type="ARBA" id="ARBA00022723"/>
    </source>
</evidence>
<dbReference type="GO" id="GO:0030313">
    <property type="term" value="C:cell envelope"/>
    <property type="evidence" value="ECO:0007669"/>
    <property type="project" value="UniProtKB-SubCell"/>
</dbReference>
<dbReference type="GO" id="GO:0009375">
    <property type="term" value="C:ferredoxin hydrogenase complex"/>
    <property type="evidence" value="ECO:0007669"/>
    <property type="project" value="InterPro"/>
</dbReference>
<evidence type="ECO:0000259" key="13">
    <source>
        <dbReference type="Pfam" id="PF01058"/>
    </source>
</evidence>
<dbReference type="Pfam" id="PF01058">
    <property type="entry name" value="Oxidored_q6"/>
    <property type="match status" value="1"/>
</dbReference>
<dbReference type="GO" id="GO:0046872">
    <property type="term" value="F:metal ion binding"/>
    <property type="evidence" value="ECO:0007669"/>
    <property type="project" value="UniProtKB-KW"/>
</dbReference>
<dbReference type="InterPro" id="IPR037148">
    <property type="entry name" value="NiFe-Hase_small_C_sf"/>
</dbReference>
<comment type="caution">
    <text evidence="15">The sequence shown here is derived from an EMBL/GenBank/DDBJ whole genome shotgun (WGS) entry which is preliminary data.</text>
</comment>
<dbReference type="OrthoDB" id="9766729at2"/>
<dbReference type="NCBIfam" id="TIGR00391">
    <property type="entry name" value="hydA"/>
    <property type="match status" value="1"/>
</dbReference>
<dbReference type="GO" id="GO:0008901">
    <property type="term" value="F:ferredoxin hydrogenase activity"/>
    <property type="evidence" value="ECO:0007669"/>
    <property type="project" value="InterPro"/>
</dbReference>
<keyword evidence="7" id="KW-0479">Metal-binding</keyword>
<evidence type="ECO:0000259" key="14">
    <source>
        <dbReference type="Pfam" id="PF14720"/>
    </source>
</evidence>
<dbReference type="InterPro" id="IPR006137">
    <property type="entry name" value="NADH_UbQ_OxRdtase-like_20kDa"/>
</dbReference>
<protein>
    <submittedName>
        <fullName evidence="15">Hydrogenase (NiFe) small subunit</fullName>
    </submittedName>
</protein>
<dbReference type="Gene3D" id="3.40.50.700">
    <property type="entry name" value="NADH:ubiquinone oxidoreductase-like, 20kDa subunit"/>
    <property type="match status" value="1"/>
</dbReference>
<dbReference type="Pfam" id="PF14720">
    <property type="entry name" value="NiFe_hyd_SSU_C"/>
    <property type="match status" value="1"/>
</dbReference>
<dbReference type="GO" id="GO:0044569">
    <property type="term" value="C:[Ni-Fe] hydrogenase complex"/>
    <property type="evidence" value="ECO:0007669"/>
    <property type="project" value="TreeGrafter"/>
</dbReference>
<keyword evidence="16" id="KW-1185">Reference proteome</keyword>
<dbReference type="EMBL" id="NXLQ01000004">
    <property type="protein sequence ID" value="RDU66557.1"/>
    <property type="molecule type" value="Genomic_DNA"/>
</dbReference>
<dbReference type="SUPFAM" id="SSF56770">
    <property type="entry name" value="HydA/Nqo6-like"/>
    <property type="match status" value="1"/>
</dbReference>
<dbReference type="GO" id="GO:0009055">
    <property type="term" value="F:electron transfer activity"/>
    <property type="evidence" value="ECO:0007669"/>
    <property type="project" value="TreeGrafter"/>
</dbReference>
<evidence type="ECO:0000313" key="15">
    <source>
        <dbReference type="EMBL" id="RDU66557.1"/>
    </source>
</evidence>
<evidence type="ECO:0000256" key="2">
    <source>
        <dbReference type="ARBA" id="ARBA00001966"/>
    </source>
</evidence>
<comment type="similarity">
    <text evidence="4">Belongs to the [NiFe]/[NiFeSe] hydrogenase small subunit family.</text>
</comment>
<evidence type="ECO:0000256" key="4">
    <source>
        <dbReference type="ARBA" id="ARBA00006605"/>
    </source>
</evidence>
<gene>
    <name evidence="15" type="ORF">CQA53_03535</name>
</gene>
<dbReference type="InterPro" id="IPR037024">
    <property type="entry name" value="NiFe_Hase_small_N_sf"/>
</dbReference>
<feature type="domain" description="Cytochrome-c3 hydrogenase C-terminal" evidence="14">
    <location>
        <begin position="230"/>
        <end position="310"/>
    </location>
</feature>
<dbReference type="GO" id="GO:0051539">
    <property type="term" value="F:4 iron, 4 sulfur cluster binding"/>
    <property type="evidence" value="ECO:0007669"/>
    <property type="project" value="UniProtKB-KW"/>
</dbReference>
<comment type="subcellular location">
    <subcellularLocation>
        <location evidence="3">Cell envelope</location>
    </subcellularLocation>
</comment>
<dbReference type="InterPro" id="IPR027394">
    <property type="entry name" value="Cytochrome-c3_hydrogenase_C"/>
</dbReference>
<comment type="cofactor">
    <cofactor evidence="2">
        <name>[4Fe-4S] cluster</name>
        <dbReference type="ChEBI" id="CHEBI:49883"/>
    </cofactor>
</comment>
<dbReference type="PRINTS" id="PR00614">
    <property type="entry name" value="NIHGNASESMLL"/>
</dbReference>
<keyword evidence="6" id="KW-0004">4Fe-4S</keyword>
<evidence type="ECO:0000256" key="11">
    <source>
        <dbReference type="ARBA" id="ARBA00023014"/>
    </source>
</evidence>
<organism evidence="15 16">
    <name type="scientific">Helicobacter didelphidarum</name>
    <dbReference type="NCBI Taxonomy" id="2040648"/>
    <lineage>
        <taxon>Bacteria</taxon>
        <taxon>Pseudomonadati</taxon>
        <taxon>Campylobacterota</taxon>
        <taxon>Epsilonproteobacteria</taxon>
        <taxon>Campylobacterales</taxon>
        <taxon>Helicobacteraceae</taxon>
        <taxon>Helicobacter</taxon>
    </lineage>
</organism>
<evidence type="ECO:0000256" key="10">
    <source>
        <dbReference type="ARBA" id="ARBA00023004"/>
    </source>
</evidence>
<comment type="cofactor">
    <cofactor evidence="1">
        <name>[3Fe-4S] cluster</name>
        <dbReference type="ChEBI" id="CHEBI:21137"/>
    </cofactor>
</comment>
<dbReference type="GO" id="GO:0009061">
    <property type="term" value="P:anaerobic respiration"/>
    <property type="evidence" value="ECO:0007669"/>
    <property type="project" value="TreeGrafter"/>
</dbReference>
<evidence type="ECO:0000313" key="16">
    <source>
        <dbReference type="Proteomes" id="UP000256379"/>
    </source>
</evidence>
<reference evidence="15 16" key="1">
    <citation type="submission" date="2018-04" db="EMBL/GenBank/DDBJ databases">
        <title>Novel Campyloabacter and Helicobacter Species and Strains.</title>
        <authorList>
            <person name="Mannion A.J."/>
            <person name="Shen Z."/>
            <person name="Fox J.G."/>
        </authorList>
    </citation>
    <scope>NUCLEOTIDE SEQUENCE [LARGE SCALE GENOMIC DNA]</scope>
    <source>
        <strain evidence="15 16">MIT 17-337</strain>
    </source>
</reference>
<evidence type="ECO:0000256" key="3">
    <source>
        <dbReference type="ARBA" id="ARBA00004196"/>
    </source>
</evidence>
<sequence length="634" mass="72562">MSIEEKLQQRLQILSTTKKNATLQNETSRTWIKQNLSLLGISATMLDTCIKILEYMGDLKIVWLHLQECTGCSESLLRTESPNFEILIFDFFKIQYHDLLMTPSGHGATKSLDESLDEKYVLLVEGSIPIGFAQDYITLGNRNGYEEVSHLINHAEAIFAVGTCSSFGGIQSAYPNPTNGHALSELFEHEIINIPGCPPSDKNIIATLVYYYLFQESPNLDNLKRPQWAYNKSVHDLCERKSFFMSGDFVESFDDPNMANGYCLYKVGCKGPYTYNNCPKVKFNAKTSWPVQGGHGCIGCSEPNFWDNFGNIERPLSNESFFLLNPKFLPPNTPVMMQNMRQFSVTKIQNMQNYSSISTQNNVTKSYIVNTESDFLTFTQSKKFSKSFLLDFSPNQSCILLQENDTITILSNFCFEINPKIILAGYENKNKQSKKLYQNYKKVFQNRFQSLMKLNDTSVISHNILDLFSLFYLILDDRELDFKIIDTINASIKNINQNLDSKRQFHDECLLQEFLYFASNFKFPFVSDLNFKCKQENNKIVIDFNKALSLAMAYRIGGLDIYGICYSILHGIMNTLSQTLGDIQSQIFSNILHMQESSPKFHILPVVLRGEILHSEVAQILLLCNIKQSELFYL</sequence>
<evidence type="ECO:0000256" key="1">
    <source>
        <dbReference type="ARBA" id="ARBA00001927"/>
    </source>
</evidence>
<keyword evidence="12" id="KW-0003">3Fe-4S</keyword>
<keyword evidence="11" id="KW-0411">Iron-sulfur</keyword>
<feature type="domain" description="NADH:ubiquinone oxidoreductase-like 20kDa subunit" evidence="13">
    <location>
        <begin position="69"/>
        <end position="210"/>
    </location>
</feature>
<accession>A0A3D8IMP5</accession>
<dbReference type="InterPro" id="IPR001821">
    <property type="entry name" value="NiFe_hydrogenase_ssu"/>
</dbReference>